<dbReference type="Proteomes" id="UP000325315">
    <property type="component" value="Unassembled WGS sequence"/>
</dbReference>
<name>A0A5B6WT07_9ROSI</name>
<dbReference type="InterPro" id="IPR041588">
    <property type="entry name" value="Integrase_H2C2"/>
</dbReference>
<dbReference type="AlphaFoldDB" id="A0A5B6WT07"/>
<feature type="compositionally biased region" description="Polar residues" evidence="10">
    <location>
        <begin position="82"/>
        <end position="92"/>
    </location>
</feature>
<dbReference type="InterPro" id="IPR050951">
    <property type="entry name" value="Retrovirus_Pol_polyprotein"/>
</dbReference>
<evidence type="ECO:0000256" key="8">
    <source>
        <dbReference type="ARBA" id="ARBA00023268"/>
    </source>
</evidence>
<dbReference type="GO" id="GO:0004519">
    <property type="term" value="F:endonuclease activity"/>
    <property type="evidence" value="ECO:0007669"/>
    <property type="project" value="UniProtKB-KW"/>
</dbReference>
<dbReference type="GO" id="GO:0008270">
    <property type="term" value="F:zinc ion binding"/>
    <property type="evidence" value="ECO:0007669"/>
    <property type="project" value="UniProtKB-KW"/>
</dbReference>
<keyword evidence="4" id="KW-0540">Nuclease</keyword>
<comment type="caution">
    <text evidence="12">The sequence shown here is derived from an EMBL/GenBank/DDBJ whole genome shotgun (WGS) entry which is preliminary data.</text>
</comment>
<dbReference type="PANTHER" id="PTHR37984:SF5">
    <property type="entry name" value="PROTEIN NYNRIN-LIKE"/>
    <property type="match status" value="1"/>
</dbReference>
<dbReference type="FunFam" id="3.30.70.270:FF:000020">
    <property type="entry name" value="Transposon Tf2-6 polyprotein-like Protein"/>
    <property type="match status" value="1"/>
</dbReference>
<feature type="domain" description="CCHC-type" evidence="11">
    <location>
        <begin position="61"/>
        <end position="76"/>
    </location>
</feature>
<evidence type="ECO:0000256" key="10">
    <source>
        <dbReference type="SAM" id="MobiDB-lite"/>
    </source>
</evidence>
<dbReference type="InterPro" id="IPR041577">
    <property type="entry name" value="RT_RNaseH_2"/>
</dbReference>
<evidence type="ECO:0000259" key="11">
    <source>
        <dbReference type="PROSITE" id="PS50158"/>
    </source>
</evidence>
<evidence type="ECO:0000313" key="12">
    <source>
        <dbReference type="EMBL" id="KAA3484264.1"/>
    </source>
</evidence>
<dbReference type="Gene3D" id="2.40.70.10">
    <property type="entry name" value="Acid Proteases"/>
    <property type="match status" value="1"/>
</dbReference>
<sequence length="796" mass="89878">MDRGRNKRDSGYSGPAKRFQKRPRNEGPVRAGGPAATNQLQPYVDCGKLHSGECWKRTGGCFRCGSKDHRCRDCPREPAQTQVVHNRFTQSPRGTQQPSRGRGPGRGGNGVGRGQGTPGRGTGNSGNTEARQLGLVYAIRRREDGDAPDVITYTLFISDVPFTTLIDIGSTHSYVACAVSGTLNIRSEITARETTVISPLGQSVVVNKLFRDVPLEVQGEVFLVDVMELLFREFDLILGMDWLVKHRANLDCAAKQVVLRTSEDKEVMMMGEKRNYLSNVVSALKAEKLLSVENVRTVKEFSDVFPEELLRLPPDREVEFAIELLPGTAPVSIASYRMAPKELVELKAQIQELLDRGFIRPNVSLWGALVLFVRKKDGLEIRVSPVKSQGGGYSQDCVLNSLWALRVLGDAVWVDKCTSCIYGYDELSLPTLSRPILREKQLYAKFSKCEFWLREVTFLGHVVSAEEIKVDPWKVEAILDWKPPKSVAEIRSFLRLARYYRRFVEGFSLIAAPLTKLLCKGIPFVWSDKQQESFLKLKKILIEAPVLIQPEAGKEFIVYCDASHTGLGCVRAAVVFALKIWRHYLYGENSIIYTDHKSLKFLLAQKGLNLRQQRWVELLKDYACSIEYHPGKANVVVDVLSRNVMSDLRAMFAHLSLYEDGRLLAELQVKLAWVSQIKENQLLDERLGSRLQQVEGGEIGNFGLNSDGVLCFRGRVCMPRDSKLRQMILREAHSSPYAMHPRGNKMYRDLRVLYWWSGLKREVTDFVSKCLTCQQVKAEHQLPSGLLQSVKIPLWK</sequence>
<organism evidence="12 13">
    <name type="scientific">Gossypium australe</name>
    <dbReference type="NCBI Taxonomy" id="47621"/>
    <lineage>
        <taxon>Eukaryota</taxon>
        <taxon>Viridiplantae</taxon>
        <taxon>Streptophyta</taxon>
        <taxon>Embryophyta</taxon>
        <taxon>Tracheophyta</taxon>
        <taxon>Spermatophyta</taxon>
        <taxon>Magnoliopsida</taxon>
        <taxon>eudicotyledons</taxon>
        <taxon>Gunneridae</taxon>
        <taxon>Pentapetalae</taxon>
        <taxon>rosids</taxon>
        <taxon>malvids</taxon>
        <taxon>Malvales</taxon>
        <taxon>Malvaceae</taxon>
        <taxon>Malvoideae</taxon>
        <taxon>Gossypium</taxon>
    </lineage>
</organism>
<dbReference type="GO" id="GO:0003964">
    <property type="term" value="F:RNA-directed DNA polymerase activity"/>
    <property type="evidence" value="ECO:0007669"/>
    <property type="project" value="UniProtKB-KW"/>
</dbReference>
<evidence type="ECO:0000256" key="1">
    <source>
        <dbReference type="ARBA" id="ARBA00012493"/>
    </source>
</evidence>
<evidence type="ECO:0000256" key="3">
    <source>
        <dbReference type="ARBA" id="ARBA00022695"/>
    </source>
</evidence>
<evidence type="ECO:0000256" key="6">
    <source>
        <dbReference type="ARBA" id="ARBA00022801"/>
    </source>
</evidence>
<dbReference type="InterPro" id="IPR021109">
    <property type="entry name" value="Peptidase_aspartic_dom_sf"/>
</dbReference>
<dbReference type="SUPFAM" id="SSF56672">
    <property type="entry name" value="DNA/RNA polymerases"/>
    <property type="match status" value="2"/>
</dbReference>
<keyword evidence="5" id="KW-0255">Endonuclease</keyword>
<feature type="compositionally biased region" description="Basic and acidic residues" evidence="10">
    <location>
        <begin position="1"/>
        <end position="10"/>
    </location>
</feature>
<keyword evidence="9" id="KW-0479">Metal-binding</keyword>
<feature type="region of interest" description="Disordered" evidence="10">
    <location>
        <begin position="82"/>
        <end position="128"/>
    </location>
</feature>
<keyword evidence="9" id="KW-0862">Zinc</keyword>
<dbReference type="GO" id="GO:0016787">
    <property type="term" value="F:hydrolase activity"/>
    <property type="evidence" value="ECO:0007669"/>
    <property type="project" value="UniProtKB-KW"/>
</dbReference>
<evidence type="ECO:0000313" key="13">
    <source>
        <dbReference type="Proteomes" id="UP000325315"/>
    </source>
</evidence>
<evidence type="ECO:0000256" key="7">
    <source>
        <dbReference type="ARBA" id="ARBA00022918"/>
    </source>
</evidence>
<feature type="region of interest" description="Disordered" evidence="10">
    <location>
        <begin position="1"/>
        <end position="40"/>
    </location>
</feature>
<dbReference type="Gene3D" id="3.10.10.10">
    <property type="entry name" value="HIV Type 1 Reverse Transcriptase, subunit A, domain 1"/>
    <property type="match status" value="1"/>
</dbReference>
<feature type="compositionally biased region" description="Gly residues" evidence="10">
    <location>
        <begin position="102"/>
        <end position="124"/>
    </location>
</feature>
<dbReference type="InterPro" id="IPR043128">
    <property type="entry name" value="Rev_trsase/Diguanyl_cyclase"/>
</dbReference>
<accession>A0A5B6WT07</accession>
<dbReference type="Pfam" id="PF17919">
    <property type="entry name" value="RT_RNaseH_2"/>
    <property type="match status" value="1"/>
</dbReference>
<evidence type="ECO:0000256" key="5">
    <source>
        <dbReference type="ARBA" id="ARBA00022759"/>
    </source>
</evidence>
<dbReference type="InterPro" id="IPR043502">
    <property type="entry name" value="DNA/RNA_pol_sf"/>
</dbReference>
<dbReference type="InterPro" id="IPR041373">
    <property type="entry name" value="RT_RNaseH"/>
</dbReference>
<gene>
    <name evidence="12" type="ORF">EPI10_006357</name>
</gene>
<keyword evidence="3" id="KW-0548">Nucleotidyltransferase</keyword>
<dbReference type="CDD" id="cd00303">
    <property type="entry name" value="retropepsin_like"/>
    <property type="match status" value="1"/>
</dbReference>
<keyword evidence="7 12" id="KW-0695">RNA-directed DNA polymerase</keyword>
<dbReference type="InterPro" id="IPR001878">
    <property type="entry name" value="Znf_CCHC"/>
</dbReference>
<keyword evidence="9" id="KW-0863">Zinc-finger</keyword>
<dbReference type="EC" id="2.7.7.49" evidence="1"/>
<evidence type="ECO:0000256" key="2">
    <source>
        <dbReference type="ARBA" id="ARBA00022679"/>
    </source>
</evidence>
<dbReference type="PROSITE" id="PS50158">
    <property type="entry name" value="ZF_CCHC"/>
    <property type="match status" value="1"/>
</dbReference>
<reference evidence="13" key="1">
    <citation type="journal article" date="2019" name="Plant Biotechnol. J.">
        <title>Genome sequencing of the Australian wild diploid species Gossypium australe highlights disease resistance and delayed gland morphogenesis.</title>
        <authorList>
            <person name="Cai Y."/>
            <person name="Cai X."/>
            <person name="Wang Q."/>
            <person name="Wang P."/>
            <person name="Zhang Y."/>
            <person name="Cai C."/>
            <person name="Xu Y."/>
            <person name="Wang K."/>
            <person name="Zhou Z."/>
            <person name="Wang C."/>
            <person name="Geng S."/>
            <person name="Li B."/>
            <person name="Dong Q."/>
            <person name="Hou Y."/>
            <person name="Wang H."/>
            <person name="Ai P."/>
            <person name="Liu Z."/>
            <person name="Yi F."/>
            <person name="Sun M."/>
            <person name="An G."/>
            <person name="Cheng J."/>
            <person name="Zhang Y."/>
            <person name="Shi Q."/>
            <person name="Xie Y."/>
            <person name="Shi X."/>
            <person name="Chang Y."/>
            <person name="Huang F."/>
            <person name="Chen Y."/>
            <person name="Hong S."/>
            <person name="Mi L."/>
            <person name="Sun Q."/>
            <person name="Zhang L."/>
            <person name="Zhou B."/>
            <person name="Peng R."/>
            <person name="Zhang X."/>
            <person name="Liu F."/>
        </authorList>
    </citation>
    <scope>NUCLEOTIDE SEQUENCE [LARGE SCALE GENOMIC DNA]</scope>
    <source>
        <strain evidence="13">cv. PA1801</strain>
    </source>
</reference>
<dbReference type="Gene3D" id="3.30.70.270">
    <property type="match status" value="2"/>
</dbReference>
<dbReference type="Pfam" id="PF17917">
    <property type="entry name" value="RT_RNaseH"/>
    <property type="match status" value="1"/>
</dbReference>
<keyword evidence="2" id="KW-0808">Transferase</keyword>
<protein>
    <recommendedName>
        <fullName evidence="1">RNA-directed DNA polymerase</fullName>
        <ecNumber evidence="1">2.7.7.49</ecNumber>
    </recommendedName>
</protein>
<keyword evidence="13" id="KW-1185">Reference proteome</keyword>
<dbReference type="PANTHER" id="PTHR37984">
    <property type="entry name" value="PROTEIN CBG26694"/>
    <property type="match status" value="1"/>
</dbReference>
<keyword evidence="8" id="KW-0511">Multifunctional enzyme</keyword>
<dbReference type="Gene3D" id="1.10.340.70">
    <property type="match status" value="1"/>
</dbReference>
<dbReference type="GO" id="GO:0003676">
    <property type="term" value="F:nucleic acid binding"/>
    <property type="evidence" value="ECO:0007669"/>
    <property type="project" value="InterPro"/>
</dbReference>
<dbReference type="SUPFAM" id="SSF50630">
    <property type="entry name" value="Acid proteases"/>
    <property type="match status" value="1"/>
</dbReference>
<dbReference type="OrthoDB" id="1733657at2759"/>
<evidence type="ECO:0000256" key="9">
    <source>
        <dbReference type="PROSITE-ProRule" id="PRU00047"/>
    </source>
</evidence>
<dbReference type="EMBL" id="SMMG02000002">
    <property type="protein sequence ID" value="KAA3484264.1"/>
    <property type="molecule type" value="Genomic_DNA"/>
</dbReference>
<keyword evidence="6" id="KW-0378">Hydrolase</keyword>
<dbReference type="CDD" id="cd09274">
    <property type="entry name" value="RNase_HI_RT_Ty3"/>
    <property type="match status" value="1"/>
</dbReference>
<evidence type="ECO:0000256" key="4">
    <source>
        <dbReference type="ARBA" id="ARBA00022722"/>
    </source>
</evidence>
<dbReference type="Pfam" id="PF08284">
    <property type="entry name" value="RVP_2"/>
    <property type="match status" value="1"/>
</dbReference>
<dbReference type="Pfam" id="PF17921">
    <property type="entry name" value="Integrase_H2C2"/>
    <property type="match status" value="1"/>
</dbReference>
<proteinExistence type="predicted"/>